<evidence type="ECO:0000256" key="2">
    <source>
        <dbReference type="SAM" id="MobiDB-lite"/>
    </source>
</evidence>
<keyword evidence="1" id="KW-0175">Coiled coil</keyword>
<reference evidence="3 4" key="3">
    <citation type="journal article" date="2010" name="BMC Genomics">
        <title>Transcriptome sequencing and comparative analysis of cucumber flowers with different sex types.</title>
        <authorList>
            <person name="Guo S."/>
            <person name="Zheng Y."/>
            <person name="Joung J.G."/>
            <person name="Liu S."/>
            <person name="Zhang Z."/>
            <person name="Crasta O.R."/>
            <person name="Sobral B.W."/>
            <person name="Xu Y."/>
            <person name="Huang S."/>
            <person name="Fei Z."/>
        </authorList>
    </citation>
    <scope>NUCLEOTIDE SEQUENCE [LARGE SCALE GENOMIC DNA]</scope>
    <source>
        <strain evidence="4">cv. 9930</strain>
    </source>
</reference>
<dbReference type="Proteomes" id="UP000029981">
    <property type="component" value="Chromosome 7"/>
</dbReference>
<sequence>MPLIAQQPNLLTTHLHNKHLSSDQVNNQPPNSSLAPDLNELPNPATFRTTPTNSGEPTSEDEEGCKDTEVLGEESHCEAIYANEENKTIEIPAMWDAFQEMLRENKGLKEQIANLNTQMREMVATINQLFSTISNRSCLLCVPQLIITPELVTHIRPLNVPNSPLGDATTCPPHPETYQ</sequence>
<dbReference type="Gramene" id="KGN44482">
    <property type="protein sequence ID" value="KGN44482"/>
    <property type="gene ID" value="Csa_7G306900"/>
</dbReference>
<proteinExistence type="predicted"/>
<reference evidence="3 4" key="2">
    <citation type="journal article" date="2009" name="PLoS ONE">
        <title>An integrated genetic and cytogenetic map of the cucumber genome.</title>
        <authorList>
            <person name="Ren Y."/>
            <person name="Zhang Z."/>
            <person name="Liu J."/>
            <person name="Staub J.E."/>
            <person name="Han Y."/>
            <person name="Cheng Z."/>
            <person name="Li X."/>
            <person name="Lu J."/>
            <person name="Miao H."/>
            <person name="Kang H."/>
            <person name="Xie B."/>
            <person name="Gu X."/>
            <person name="Wang X."/>
            <person name="Du Y."/>
            <person name="Jin W."/>
            <person name="Huang S."/>
        </authorList>
    </citation>
    <scope>NUCLEOTIDE SEQUENCE [LARGE SCALE GENOMIC DNA]</scope>
    <source>
        <strain evidence="4">cv. 9930</strain>
    </source>
</reference>
<evidence type="ECO:0000313" key="4">
    <source>
        <dbReference type="Proteomes" id="UP000029981"/>
    </source>
</evidence>
<reference evidence="3 4" key="1">
    <citation type="journal article" date="2009" name="Nat. Genet.">
        <title>The genome of the cucumber, Cucumis sativus L.</title>
        <authorList>
            <person name="Huang S."/>
            <person name="Li R."/>
            <person name="Zhang Z."/>
            <person name="Li L."/>
            <person name="Gu X."/>
            <person name="Fan W."/>
            <person name="Lucas W.J."/>
            <person name="Wang X."/>
            <person name="Xie B."/>
            <person name="Ni P."/>
            <person name="Ren Y."/>
            <person name="Zhu H."/>
            <person name="Li J."/>
            <person name="Lin K."/>
            <person name="Jin W."/>
            <person name="Fei Z."/>
            <person name="Li G."/>
            <person name="Staub J."/>
            <person name="Kilian A."/>
            <person name="van der Vossen E.A."/>
            <person name="Wu Y."/>
            <person name="Guo J."/>
            <person name="He J."/>
            <person name="Jia Z."/>
            <person name="Ren Y."/>
            <person name="Tian G."/>
            <person name="Lu Y."/>
            <person name="Ruan J."/>
            <person name="Qian W."/>
            <person name="Wang M."/>
            <person name="Huang Q."/>
            <person name="Li B."/>
            <person name="Xuan Z."/>
            <person name="Cao J."/>
            <person name="Asan"/>
            <person name="Wu Z."/>
            <person name="Zhang J."/>
            <person name="Cai Q."/>
            <person name="Bai Y."/>
            <person name="Zhao B."/>
            <person name="Han Y."/>
            <person name="Li Y."/>
            <person name="Li X."/>
            <person name="Wang S."/>
            <person name="Shi Q."/>
            <person name="Liu S."/>
            <person name="Cho W.K."/>
            <person name="Kim J.Y."/>
            <person name="Xu Y."/>
            <person name="Heller-Uszynska K."/>
            <person name="Miao H."/>
            <person name="Cheng Z."/>
            <person name="Zhang S."/>
            <person name="Wu J."/>
            <person name="Yang Y."/>
            <person name="Kang H."/>
            <person name="Li M."/>
            <person name="Liang H."/>
            <person name="Ren X."/>
            <person name="Shi Z."/>
            <person name="Wen M."/>
            <person name="Jian M."/>
            <person name="Yang H."/>
            <person name="Zhang G."/>
            <person name="Yang Z."/>
            <person name="Chen R."/>
            <person name="Liu S."/>
            <person name="Li J."/>
            <person name="Ma L."/>
            <person name="Liu H."/>
            <person name="Zhou Y."/>
            <person name="Zhao J."/>
            <person name="Fang X."/>
            <person name="Li G."/>
            <person name="Fang L."/>
            <person name="Li Y."/>
            <person name="Liu D."/>
            <person name="Zheng H."/>
            <person name="Zhang Y."/>
            <person name="Qin N."/>
            <person name="Li Z."/>
            <person name="Yang G."/>
            <person name="Yang S."/>
            <person name="Bolund L."/>
            <person name="Kristiansen K."/>
            <person name="Zheng H."/>
            <person name="Li S."/>
            <person name="Zhang X."/>
            <person name="Yang H."/>
            <person name="Wang J."/>
            <person name="Sun R."/>
            <person name="Zhang B."/>
            <person name="Jiang S."/>
            <person name="Wang J."/>
            <person name="Du Y."/>
            <person name="Li S."/>
        </authorList>
    </citation>
    <scope>NUCLEOTIDE SEQUENCE [LARGE SCALE GENOMIC DNA]</scope>
    <source>
        <strain evidence="4">cv. 9930</strain>
    </source>
</reference>
<feature type="region of interest" description="Disordered" evidence="2">
    <location>
        <begin position="21"/>
        <end position="65"/>
    </location>
</feature>
<gene>
    <name evidence="3" type="ORF">Csa_7G306900</name>
</gene>
<reference evidence="3 4" key="4">
    <citation type="journal article" date="2011" name="BMC Genomics">
        <title>RNA-Seq improves annotation of protein-coding genes in the cucumber genome.</title>
        <authorList>
            <person name="Li Z."/>
            <person name="Zhang Z."/>
            <person name="Yan P."/>
            <person name="Huang S."/>
            <person name="Fei Z."/>
            <person name="Lin K."/>
        </authorList>
    </citation>
    <scope>NUCLEOTIDE SEQUENCE [LARGE SCALE GENOMIC DNA]</scope>
    <source>
        <strain evidence="4">cv. 9930</strain>
    </source>
</reference>
<protein>
    <submittedName>
        <fullName evidence="3">Uncharacterized protein</fullName>
    </submittedName>
</protein>
<keyword evidence="4" id="KW-1185">Reference proteome</keyword>
<name>A0A0A0K820_CUCSA</name>
<evidence type="ECO:0000313" key="3">
    <source>
        <dbReference type="EMBL" id="KGN44482.1"/>
    </source>
</evidence>
<dbReference type="AlphaFoldDB" id="A0A0A0K820"/>
<feature type="compositionally biased region" description="Polar residues" evidence="2">
    <location>
        <begin position="22"/>
        <end position="34"/>
    </location>
</feature>
<dbReference type="EMBL" id="CM002928">
    <property type="protein sequence ID" value="KGN44482.1"/>
    <property type="molecule type" value="Genomic_DNA"/>
</dbReference>
<organism evidence="3 4">
    <name type="scientific">Cucumis sativus</name>
    <name type="common">Cucumber</name>
    <dbReference type="NCBI Taxonomy" id="3659"/>
    <lineage>
        <taxon>Eukaryota</taxon>
        <taxon>Viridiplantae</taxon>
        <taxon>Streptophyta</taxon>
        <taxon>Embryophyta</taxon>
        <taxon>Tracheophyta</taxon>
        <taxon>Spermatophyta</taxon>
        <taxon>Magnoliopsida</taxon>
        <taxon>eudicotyledons</taxon>
        <taxon>Gunneridae</taxon>
        <taxon>Pentapetalae</taxon>
        <taxon>rosids</taxon>
        <taxon>fabids</taxon>
        <taxon>Cucurbitales</taxon>
        <taxon>Cucurbitaceae</taxon>
        <taxon>Benincaseae</taxon>
        <taxon>Cucumis</taxon>
    </lineage>
</organism>
<evidence type="ECO:0000256" key="1">
    <source>
        <dbReference type="SAM" id="Coils"/>
    </source>
</evidence>
<feature type="compositionally biased region" description="Polar residues" evidence="2">
    <location>
        <begin position="46"/>
        <end position="57"/>
    </location>
</feature>
<accession>A0A0A0K820</accession>
<feature type="coiled-coil region" evidence="1">
    <location>
        <begin position="98"/>
        <end position="125"/>
    </location>
</feature>